<dbReference type="RefSeq" id="WP_143417952.1">
    <property type="nucleotide sequence ID" value="NZ_VJXR01000016.1"/>
</dbReference>
<evidence type="ECO:0000256" key="2">
    <source>
        <dbReference type="ARBA" id="ARBA00023002"/>
    </source>
</evidence>
<dbReference type="InterPro" id="IPR016160">
    <property type="entry name" value="Ald_DH_CS_CYS"/>
</dbReference>
<evidence type="ECO:0000313" key="4">
    <source>
        <dbReference type="EMBL" id="TRW45890.1"/>
    </source>
</evidence>
<evidence type="ECO:0000313" key="5">
    <source>
        <dbReference type="Proteomes" id="UP000318693"/>
    </source>
</evidence>
<evidence type="ECO:0000256" key="1">
    <source>
        <dbReference type="ARBA" id="ARBA00009986"/>
    </source>
</evidence>
<dbReference type="SUPFAM" id="SSF53720">
    <property type="entry name" value="ALDH-like"/>
    <property type="match status" value="1"/>
</dbReference>
<dbReference type="InterPro" id="IPR016161">
    <property type="entry name" value="Ald_DH/histidinol_DH"/>
</dbReference>
<comment type="similarity">
    <text evidence="1">Belongs to the aldehyde dehydrogenase family.</text>
</comment>
<dbReference type="PROSITE" id="PS00070">
    <property type="entry name" value="ALDEHYDE_DEHYDR_CYS"/>
    <property type="match status" value="1"/>
</dbReference>
<dbReference type="FunFam" id="3.40.309.10:FF:000009">
    <property type="entry name" value="Aldehyde dehydrogenase A"/>
    <property type="match status" value="1"/>
</dbReference>
<evidence type="ECO:0000259" key="3">
    <source>
        <dbReference type="Pfam" id="PF00171"/>
    </source>
</evidence>
<dbReference type="PANTHER" id="PTHR11699">
    <property type="entry name" value="ALDEHYDE DEHYDROGENASE-RELATED"/>
    <property type="match status" value="1"/>
</dbReference>
<organism evidence="4 5">
    <name type="scientific">Georgenia yuyongxinii</name>
    <dbReference type="NCBI Taxonomy" id="2589797"/>
    <lineage>
        <taxon>Bacteria</taxon>
        <taxon>Bacillati</taxon>
        <taxon>Actinomycetota</taxon>
        <taxon>Actinomycetes</taxon>
        <taxon>Micrococcales</taxon>
        <taxon>Bogoriellaceae</taxon>
        <taxon>Georgenia</taxon>
    </lineage>
</organism>
<dbReference type="Gene3D" id="3.40.309.10">
    <property type="entry name" value="Aldehyde Dehydrogenase, Chain A, domain 2"/>
    <property type="match status" value="1"/>
</dbReference>
<dbReference type="Pfam" id="PF00171">
    <property type="entry name" value="Aldedh"/>
    <property type="match status" value="1"/>
</dbReference>
<feature type="domain" description="Aldehyde dehydrogenase" evidence="3">
    <location>
        <begin position="38"/>
        <end position="495"/>
    </location>
</feature>
<dbReference type="GO" id="GO:0016620">
    <property type="term" value="F:oxidoreductase activity, acting on the aldehyde or oxo group of donors, NAD or NADP as acceptor"/>
    <property type="evidence" value="ECO:0007669"/>
    <property type="project" value="InterPro"/>
</dbReference>
<dbReference type="Gene3D" id="3.40.605.10">
    <property type="entry name" value="Aldehyde Dehydrogenase, Chain A, domain 1"/>
    <property type="match status" value="1"/>
</dbReference>
<dbReference type="InterPro" id="IPR015590">
    <property type="entry name" value="Aldehyde_DH_dom"/>
</dbReference>
<dbReference type="EMBL" id="VJXR01000016">
    <property type="protein sequence ID" value="TRW45890.1"/>
    <property type="molecule type" value="Genomic_DNA"/>
</dbReference>
<sequence>MSHAAVTETTYPAELHPDVAAFLRRPLGHVIAGRTVTDAAEQIDVLDPGTGSLLTRVPRGDAGTVDAAVRAAREAFDGPWSRLAPGERSKLMWRLADLLEQRADVFGQLETLDQGKPFGVARNGDVAVAVETLRYMAGWATKLTGETIPVGAPGTVHAYTKREPVGVVAQIVPWNFPLAMAAWKLAPALAAGCTCVLKPAEQTPLTAILLAELALEAGFPPGVVNVVLGYGHDVGDALVRHPGIDKVAFTGSTPVGKAIVRAAADDLKRVSLELGGKNSSIVMPDADLSTALPGIVQASFGNTGQVCTAPSRILVHADVAAEVGRELADAAARLRVGHGLADGTEIGPVVSERQRDAIEALVQEGVRAGGEILTGGGRHGEAGYFLQPTVVTGLGIDAPMVQQEIFGPVVNIVPFTSADEAIAMANRTRYGLTAQVWTRDVSTVQRFADGLDAGSVWVNGKSMDIALPFGGFKESGWGQEKGREGAELYTRTKTVVVTI</sequence>
<accession>A0A552WSR9</accession>
<keyword evidence="5" id="KW-1185">Reference proteome</keyword>
<dbReference type="InterPro" id="IPR016163">
    <property type="entry name" value="Ald_DH_C"/>
</dbReference>
<name>A0A552WSR9_9MICO</name>
<keyword evidence="2" id="KW-0560">Oxidoreductase</keyword>
<dbReference type="FunFam" id="3.40.605.10:FF:000001">
    <property type="entry name" value="Aldehyde dehydrogenase 1"/>
    <property type="match status" value="1"/>
</dbReference>
<proteinExistence type="inferred from homology"/>
<reference evidence="4 5" key="1">
    <citation type="submission" date="2019-07" db="EMBL/GenBank/DDBJ databases">
        <title>Georgenia wutianyii sp. nov. and Georgenia *** sp. nov. isolated from plateau pika (Ochotona curzoniae) in the Qinghai-Tibet plateau of China.</title>
        <authorList>
            <person name="Tian Z."/>
        </authorList>
    </citation>
    <scope>NUCLEOTIDE SEQUENCE [LARGE SCALE GENOMIC DNA]</scope>
    <source>
        <strain evidence="4 5">Z446</strain>
    </source>
</reference>
<dbReference type="InterPro" id="IPR016162">
    <property type="entry name" value="Ald_DH_N"/>
</dbReference>
<dbReference type="AlphaFoldDB" id="A0A552WSR9"/>
<protein>
    <submittedName>
        <fullName evidence="4">Aldehyde dehydrogenase</fullName>
    </submittedName>
</protein>
<dbReference type="Proteomes" id="UP000318693">
    <property type="component" value="Unassembled WGS sequence"/>
</dbReference>
<gene>
    <name evidence="4" type="ORF">FJ693_07730</name>
</gene>
<comment type="caution">
    <text evidence="4">The sequence shown here is derived from an EMBL/GenBank/DDBJ whole genome shotgun (WGS) entry which is preliminary data.</text>
</comment>